<dbReference type="PANTHER" id="PTHR34070">
    <property type="entry name" value="ARMADILLO-TYPE FOLD"/>
    <property type="match status" value="1"/>
</dbReference>
<dbReference type="CDD" id="cd06561">
    <property type="entry name" value="AlkD_like"/>
    <property type="match status" value="1"/>
</dbReference>
<sequence>MENMNANRFVEVLKEHKSEADIEKMKRYYKGSDSSTLWLGLHMRTVFQAAKDFMNMSLNEIEKLLESPYYEVRMGAVSIMDFQTKSKKTTNDERKALFELYIERHDRIDNWDFVDRAAPSVVGNYLKDKSKEILYELVRSENIWERRTAIVSTFAFIKNGDVEDTFRIAELLVDDKEELINKSVGTFLREAGKKDEDRLKQFLDKYATTMPRVTLRYAIEKLDKSTKKHYMTLGKSE</sequence>
<dbReference type="PANTHER" id="PTHR34070:SF1">
    <property type="entry name" value="DNA ALKYLATION REPAIR PROTEIN"/>
    <property type="match status" value="1"/>
</dbReference>
<dbReference type="Gene3D" id="1.25.10.90">
    <property type="match status" value="1"/>
</dbReference>
<comment type="caution">
    <text evidence="1">The sequence shown here is derived from an EMBL/GenBank/DDBJ whole genome shotgun (WGS) entry which is preliminary data.</text>
</comment>
<dbReference type="InterPro" id="IPR016024">
    <property type="entry name" value="ARM-type_fold"/>
</dbReference>
<evidence type="ECO:0000313" key="2">
    <source>
        <dbReference type="Proteomes" id="UP000180057"/>
    </source>
</evidence>
<dbReference type="Pfam" id="PF08713">
    <property type="entry name" value="DNA_alkylation"/>
    <property type="match status" value="1"/>
</dbReference>
<organism evidence="1 2">
    <name type="scientific">Anaerobacillus alkalidiazotrophicus</name>
    <dbReference type="NCBI Taxonomy" id="472963"/>
    <lineage>
        <taxon>Bacteria</taxon>
        <taxon>Bacillati</taxon>
        <taxon>Bacillota</taxon>
        <taxon>Bacilli</taxon>
        <taxon>Bacillales</taxon>
        <taxon>Bacillaceae</taxon>
        <taxon>Anaerobacillus</taxon>
    </lineage>
</organism>
<name>A0A1S2M3I1_9BACI</name>
<dbReference type="OrthoDB" id="9775346at2"/>
<dbReference type="SUPFAM" id="SSF48371">
    <property type="entry name" value="ARM repeat"/>
    <property type="match status" value="1"/>
</dbReference>
<proteinExistence type="predicted"/>
<gene>
    <name evidence="1" type="ORF">BKP45_13645</name>
</gene>
<dbReference type="InterPro" id="IPR014825">
    <property type="entry name" value="DNA_alkylation"/>
</dbReference>
<dbReference type="Proteomes" id="UP000180057">
    <property type="component" value="Unassembled WGS sequence"/>
</dbReference>
<accession>A0A1S2M3I1</accession>
<dbReference type="AlphaFoldDB" id="A0A1S2M3I1"/>
<reference evidence="1 2" key="1">
    <citation type="submission" date="2016-10" db="EMBL/GenBank/DDBJ databases">
        <title>Draft genome sequences of four alkaliphilic bacteria belonging to the Anaerobacillus genus.</title>
        <authorList>
            <person name="Bassil N.M."/>
            <person name="Lloyd J.R."/>
        </authorList>
    </citation>
    <scope>NUCLEOTIDE SEQUENCE [LARGE SCALE GENOMIC DNA]</scope>
    <source>
        <strain evidence="1 2">DSM 22531</strain>
    </source>
</reference>
<keyword evidence="2" id="KW-1185">Reference proteome</keyword>
<dbReference type="EMBL" id="MLQS01000019">
    <property type="protein sequence ID" value="OIJ19309.1"/>
    <property type="molecule type" value="Genomic_DNA"/>
</dbReference>
<evidence type="ECO:0000313" key="1">
    <source>
        <dbReference type="EMBL" id="OIJ19309.1"/>
    </source>
</evidence>
<protein>
    <submittedName>
        <fullName evidence="1">DNA alkylation repair protein</fullName>
    </submittedName>
</protein>